<organism evidence="6 7">
    <name type="scientific">Cupriavidus pinatubonensis</name>
    <dbReference type="NCBI Taxonomy" id="248026"/>
    <lineage>
        <taxon>Bacteria</taxon>
        <taxon>Pseudomonadati</taxon>
        <taxon>Pseudomonadota</taxon>
        <taxon>Betaproteobacteria</taxon>
        <taxon>Burkholderiales</taxon>
        <taxon>Burkholderiaceae</taxon>
        <taxon>Cupriavidus</taxon>
    </lineage>
</organism>
<dbReference type="Pfam" id="PF02535">
    <property type="entry name" value="Zip"/>
    <property type="match status" value="1"/>
</dbReference>
<feature type="transmembrane region" description="Helical" evidence="5">
    <location>
        <begin position="220"/>
        <end position="241"/>
    </location>
</feature>
<name>A0ABN7ZKN8_9BURK</name>
<keyword evidence="3 5" id="KW-1133">Transmembrane helix</keyword>
<accession>A0ABN7ZKN8</accession>
<sequence length="320" mass="34279">MQSPRRNTYNAAFQLLQHCCVCRPHSAGRNRHAADAAPPPREPIIHSTLLYILLAATISGVGSIFGAALLSLTMASRVVERMVSFSVGVLLATALLHSLPEAFESGADPRALFGTLLAGLLGFFLLEKISLLRHSHHHEGDGHHHHHGHDREEAGRSGLTILVGDTFHNFADGIVIAAAFLADPNIGIVTALAIAAHEIPQEVGDFIVLLNAGFSKARAFAFNLLSSVAAVAGGLVGYFLLDQMSGWIPYVLVIASSSFLYIAVSDLMPQMQRKPRWRESAIQVVLVAAGITAIVFITNGVHERQAHGGHRHATRAVASD</sequence>
<dbReference type="Proteomes" id="UP000701702">
    <property type="component" value="Unassembled WGS sequence"/>
</dbReference>
<comment type="subcellular location">
    <subcellularLocation>
        <location evidence="1">Membrane</location>
        <topology evidence="1">Multi-pass membrane protein</topology>
    </subcellularLocation>
</comment>
<dbReference type="EMBL" id="CAJZAF010000051">
    <property type="protein sequence ID" value="CAG9186512.1"/>
    <property type="molecule type" value="Genomic_DNA"/>
</dbReference>
<gene>
    <name evidence="6" type="primary">zupT_2</name>
    <name evidence="6" type="ORF">LMG23994_06254</name>
</gene>
<feature type="transmembrane region" description="Helical" evidence="5">
    <location>
        <begin position="280"/>
        <end position="301"/>
    </location>
</feature>
<feature type="transmembrane region" description="Helical" evidence="5">
    <location>
        <begin position="111"/>
        <end position="126"/>
    </location>
</feature>
<evidence type="ECO:0000256" key="2">
    <source>
        <dbReference type="ARBA" id="ARBA00022692"/>
    </source>
</evidence>
<feature type="transmembrane region" description="Helical" evidence="5">
    <location>
        <begin position="82"/>
        <end position="99"/>
    </location>
</feature>
<keyword evidence="2 5" id="KW-0812">Transmembrane</keyword>
<proteinExistence type="predicted"/>
<evidence type="ECO:0000256" key="3">
    <source>
        <dbReference type="ARBA" id="ARBA00022989"/>
    </source>
</evidence>
<protein>
    <submittedName>
        <fullName evidence="6">Zinc transporter ZupT</fullName>
    </submittedName>
</protein>
<feature type="transmembrane region" description="Helical" evidence="5">
    <location>
        <begin position="49"/>
        <end position="70"/>
    </location>
</feature>
<reference evidence="6 7" key="1">
    <citation type="submission" date="2021-08" db="EMBL/GenBank/DDBJ databases">
        <authorList>
            <person name="Peeters C."/>
        </authorList>
    </citation>
    <scope>NUCLEOTIDE SEQUENCE [LARGE SCALE GENOMIC DNA]</scope>
    <source>
        <strain evidence="6 7">LMG 23994</strain>
    </source>
</reference>
<dbReference type="PANTHER" id="PTHR16950">
    <property type="entry name" value="ZINC TRANSPORTER SLC39A7 HISTIDINE-RICH MEMBRANE PROTEIN KE4"/>
    <property type="match status" value="1"/>
</dbReference>
<dbReference type="PANTHER" id="PTHR16950:SF16">
    <property type="entry name" value="ZINC TRANSPORTER ZIP13"/>
    <property type="match status" value="1"/>
</dbReference>
<dbReference type="InterPro" id="IPR003689">
    <property type="entry name" value="ZIP"/>
</dbReference>
<keyword evidence="4 5" id="KW-0472">Membrane</keyword>
<evidence type="ECO:0000256" key="5">
    <source>
        <dbReference type="SAM" id="Phobius"/>
    </source>
</evidence>
<evidence type="ECO:0000256" key="1">
    <source>
        <dbReference type="ARBA" id="ARBA00004141"/>
    </source>
</evidence>
<evidence type="ECO:0000256" key="4">
    <source>
        <dbReference type="ARBA" id="ARBA00023136"/>
    </source>
</evidence>
<evidence type="ECO:0000313" key="6">
    <source>
        <dbReference type="EMBL" id="CAG9186512.1"/>
    </source>
</evidence>
<feature type="transmembrane region" description="Helical" evidence="5">
    <location>
        <begin position="247"/>
        <end position="268"/>
    </location>
</feature>
<evidence type="ECO:0000313" key="7">
    <source>
        <dbReference type="Proteomes" id="UP000701702"/>
    </source>
</evidence>
<keyword evidence="7" id="KW-1185">Reference proteome</keyword>
<comment type="caution">
    <text evidence="6">The sequence shown here is derived from an EMBL/GenBank/DDBJ whole genome shotgun (WGS) entry which is preliminary data.</text>
</comment>